<evidence type="ECO:0000256" key="1">
    <source>
        <dbReference type="ARBA" id="ARBA00005964"/>
    </source>
</evidence>
<keyword evidence="2" id="KW-0719">Serine esterase</keyword>
<dbReference type="PANTHER" id="PTHR43142">
    <property type="entry name" value="CARBOXYLIC ESTER HYDROLASE"/>
    <property type="match status" value="1"/>
</dbReference>
<name>A0A8S3Y613_PARAO</name>
<keyword evidence="4" id="KW-0325">Glycoprotein</keyword>
<evidence type="ECO:0000256" key="3">
    <source>
        <dbReference type="ARBA" id="ARBA00022801"/>
    </source>
</evidence>
<dbReference type="AlphaFoldDB" id="A0A8S3Y613"/>
<reference evidence="6" key="1">
    <citation type="submission" date="2021-04" db="EMBL/GenBank/DDBJ databases">
        <authorList>
            <person name="Tunstrom K."/>
        </authorList>
    </citation>
    <scope>NUCLEOTIDE SEQUENCE</scope>
</reference>
<dbReference type="Proteomes" id="UP000691718">
    <property type="component" value="Unassembled WGS sequence"/>
</dbReference>
<keyword evidence="7" id="KW-1185">Reference proteome</keyword>
<dbReference type="EMBL" id="CAJQZP010001584">
    <property type="protein sequence ID" value="CAG5055744.1"/>
    <property type="molecule type" value="Genomic_DNA"/>
</dbReference>
<evidence type="ECO:0000256" key="2">
    <source>
        <dbReference type="ARBA" id="ARBA00022487"/>
    </source>
</evidence>
<dbReference type="PANTHER" id="PTHR43142:SF1">
    <property type="entry name" value="CARBOXYLIC ESTER HYDROLASE"/>
    <property type="match status" value="1"/>
</dbReference>
<protein>
    <submittedName>
        <fullName evidence="6">(apollo) hypothetical protein</fullName>
    </submittedName>
</protein>
<evidence type="ECO:0000313" key="6">
    <source>
        <dbReference type="EMBL" id="CAG5055744.1"/>
    </source>
</evidence>
<dbReference type="Pfam" id="PF00135">
    <property type="entry name" value="COesterase"/>
    <property type="match status" value="1"/>
</dbReference>
<evidence type="ECO:0000313" key="7">
    <source>
        <dbReference type="Proteomes" id="UP000691718"/>
    </source>
</evidence>
<evidence type="ECO:0000259" key="5">
    <source>
        <dbReference type="Pfam" id="PF00135"/>
    </source>
</evidence>
<proteinExistence type="inferred from homology"/>
<dbReference type="GO" id="GO:0052689">
    <property type="term" value="F:carboxylic ester hydrolase activity"/>
    <property type="evidence" value="ECO:0007669"/>
    <property type="project" value="UniProtKB-KW"/>
</dbReference>
<comment type="similarity">
    <text evidence="1">Belongs to the type-B carboxylesterase/lipase family.</text>
</comment>
<evidence type="ECO:0000256" key="4">
    <source>
        <dbReference type="ARBA" id="ARBA00023180"/>
    </source>
</evidence>
<dbReference type="InterPro" id="IPR002018">
    <property type="entry name" value="CarbesteraseB"/>
</dbReference>
<feature type="domain" description="Carboxylesterase type B" evidence="5">
    <location>
        <begin position="40"/>
        <end position="221"/>
    </location>
</feature>
<dbReference type="OrthoDB" id="19653at2759"/>
<sequence>MNKSDTELIVTRVPRKEGNVIISECLYVPCAEENINDVEPFLTDLPYNIITRGDFNKVPMMIGLNSEEGYYFASLENDTTIPRIKTEKSLPKDVTFPSHKERRKVSAKLQKLYFGDEKISQETILGLAKFQGDAYISSSILEETEYILKNNDKPIYNYIFNYNGRRNLAKIFSGDPFRSASGAAHADELFYLFSQGLLPSLFESKMIDKLTTLWTNFAKFG</sequence>
<comment type="caution">
    <text evidence="6">The sequence shown here is derived from an EMBL/GenBank/DDBJ whole genome shotgun (WGS) entry which is preliminary data.</text>
</comment>
<organism evidence="6 7">
    <name type="scientific">Parnassius apollo</name>
    <name type="common">Apollo butterfly</name>
    <name type="synonym">Papilio apollo</name>
    <dbReference type="NCBI Taxonomy" id="110799"/>
    <lineage>
        <taxon>Eukaryota</taxon>
        <taxon>Metazoa</taxon>
        <taxon>Ecdysozoa</taxon>
        <taxon>Arthropoda</taxon>
        <taxon>Hexapoda</taxon>
        <taxon>Insecta</taxon>
        <taxon>Pterygota</taxon>
        <taxon>Neoptera</taxon>
        <taxon>Endopterygota</taxon>
        <taxon>Lepidoptera</taxon>
        <taxon>Glossata</taxon>
        <taxon>Ditrysia</taxon>
        <taxon>Papilionoidea</taxon>
        <taxon>Papilionidae</taxon>
        <taxon>Parnassiinae</taxon>
        <taxon>Parnassini</taxon>
        <taxon>Parnassius</taxon>
        <taxon>Parnassius</taxon>
    </lineage>
</organism>
<gene>
    <name evidence="6" type="ORF">PAPOLLO_LOCUS26453</name>
</gene>
<keyword evidence="3" id="KW-0378">Hydrolase</keyword>
<accession>A0A8S3Y613</accession>